<keyword evidence="8" id="KW-1133">Transmembrane helix</keyword>
<dbReference type="Gene3D" id="3.30.565.10">
    <property type="entry name" value="Histidine kinase-like ATPase, C-terminal domain"/>
    <property type="match status" value="1"/>
</dbReference>
<dbReference type="SMART" id="SM00387">
    <property type="entry name" value="HATPase_c"/>
    <property type="match status" value="1"/>
</dbReference>
<dbReference type="InterPro" id="IPR005467">
    <property type="entry name" value="His_kinase_dom"/>
</dbReference>
<evidence type="ECO:0000313" key="12">
    <source>
        <dbReference type="EMBL" id="HJC39205.1"/>
    </source>
</evidence>
<dbReference type="InterPro" id="IPR036890">
    <property type="entry name" value="HATPase_C_sf"/>
</dbReference>
<keyword evidence="10" id="KW-0472">Membrane</keyword>
<evidence type="ECO:0000256" key="7">
    <source>
        <dbReference type="ARBA" id="ARBA00022777"/>
    </source>
</evidence>
<evidence type="ECO:0000256" key="10">
    <source>
        <dbReference type="ARBA" id="ARBA00023136"/>
    </source>
</evidence>
<keyword evidence="5" id="KW-0808">Transferase</keyword>
<comment type="caution">
    <text evidence="12">The sequence shown here is derived from an EMBL/GenBank/DDBJ whole genome shotgun (WGS) entry which is preliminary data.</text>
</comment>
<dbReference type="AlphaFoldDB" id="A0A9D2NVH2"/>
<dbReference type="EC" id="2.7.13.3" evidence="3"/>
<evidence type="ECO:0000256" key="2">
    <source>
        <dbReference type="ARBA" id="ARBA00004651"/>
    </source>
</evidence>
<dbReference type="GO" id="GO:0016036">
    <property type="term" value="P:cellular response to phosphate starvation"/>
    <property type="evidence" value="ECO:0007669"/>
    <property type="project" value="TreeGrafter"/>
</dbReference>
<evidence type="ECO:0000259" key="11">
    <source>
        <dbReference type="PROSITE" id="PS50109"/>
    </source>
</evidence>
<organism evidence="12 13">
    <name type="scientific">Candidatus Mediterraneibacter faecigallinarum</name>
    <dbReference type="NCBI Taxonomy" id="2838669"/>
    <lineage>
        <taxon>Bacteria</taxon>
        <taxon>Bacillati</taxon>
        <taxon>Bacillota</taxon>
        <taxon>Clostridia</taxon>
        <taxon>Lachnospirales</taxon>
        <taxon>Lachnospiraceae</taxon>
        <taxon>Mediterraneibacter</taxon>
    </lineage>
</organism>
<keyword evidence="6" id="KW-0812">Transmembrane</keyword>
<dbReference type="InterPro" id="IPR050351">
    <property type="entry name" value="BphY/WalK/GraS-like"/>
</dbReference>
<dbReference type="InterPro" id="IPR004358">
    <property type="entry name" value="Sig_transdc_His_kin-like_C"/>
</dbReference>
<dbReference type="GO" id="GO:0005886">
    <property type="term" value="C:plasma membrane"/>
    <property type="evidence" value="ECO:0007669"/>
    <property type="project" value="UniProtKB-SubCell"/>
</dbReference>
<evidence type="ECO:0000256" key="5">
    <source>
        <dbReference type="ARBA" id="ARBA00022679"/>
    </source>
</evidence>
<dbReference type="GO" id="GO:0004721">
    <property type="term" value="F:phosphoprotein phosphatase activity"/>
    <property type="evidence" value="ECO:0007669"/>
    <property type="project" value="TreeGrafter"/>
</dbReference>
<accession>A0A9D2NVH2</accession>
<keyword evidence="7 12" id="KW-0418">Kinase</keyword>
<keyword evidence="9" id="KW-0902">Two-component regulatory system</keyword>
<reference evidence="12" key="2">
    <citation type="submission" date="2021-04" db="EMBL/GenBank/DDBJ databases">
        <authorList>
            <person name="Gilroy R."/>
        </authorList>
    </citation>
    <scope>NUCLEOTIDE SEQUENCE</scope>
    <source>
        <strain evidence="12">ChiGjej1B1-1692</strain>
    </source>
</reference>
<dbReference type="GO" id="GO:0000155">
    <property type="term" value="F:phosphorelay sensor kinase activity"/>
    <property type="evidence" value="ECO:0007669"/>
    <property type="project" value="TreeGrafter"/>
</dbReference>
<evidence type="ECO:0000313" key="13">
    <source>
        <dbReference type="Proteomes" id="UP000823894"/>
    </source>
</evidence>
<dbReference type="SUPFAM" id="SSF55874">
    <property type="entry name" value="ATPase domain of HSP90 chaperone/DNA topoisomerase II/histidine kinase"/>
    <property type="match status" value="1"/>
</dbReference>
<feature type="non-terminal residue" evidence="12">
    <location>
        <position position="1"/>
    </location>
</feature>
<dbReference type="PANTHER" id="PTHR45453">
    <property type="entry name" value="PHOSPHATE REGULON SENSOR PROTEIN PHOR"/>
    <property type="match status" value="1"/>
</dbReference>
<protein>
    <recommendedName>
        <fullName evidence="3">histidine kinase</fullName>
        <ecNumber evidence="3">2.7.13.3</ecNumber>
    </recommendedName>
</protein>
<sequence length="277" mass="31890">ILAYDYGRKRSFYDGLRERLGQLDEKYLVIEMLREPRFLEGKILYRSLDEILKSMNDEIGCHERISNAFRTYVETWVHEIKIPIAGAKLIMHNNPSESSRKLKEQLGKVEAYVEQVLYYIRSEVPQNDYSIGKYSLRELAESAVRENRDSLIMNGFRVQMDVGDLEVRTDRKWLVFMLGQIISNTVKYAREGERMIRFAAETEEGREKLSVEDNGIGISAGDLPRVFEKSFTGKNGRAVSATGMGLYLCRKLCGELGHRTTAESEEGKYTRITIEFG</sequence>
<dbReference type="PROSITE" id="PS50109">
    <property type="entry name" value="HIS_KIN"/>
    <property type="match status" value="1"/>
</dbReference>
<dbReference type="EMBL" id="DWWK01000146">
    <property type="protein sequence ID" value="HJC39205.1"/>
    <property type="molecule type" value="Genomic_DNA"/>
</dbReference>
<reference evidence="12" key="1">
    <citation type="journal article" date="2021" name="PeerJ">
        <title>Extensive microbial diversity within the chicken gut microbiome revealed by metagenomics and culture.</title>
        <authorList>
            <person name="Gilroy R."/>
            <person name="Ravi A."/>
            <person name="Getino M."/>
            <person name="Pursley I."/>
            <person name="Horton D.L."/>
            <person name="Alikhan N.F."/>
            <person name="Baker D."/>
            <person name="Gharbi K."/>
            <person name="Hall N."/>
            <person name="Watson M."/>
            <person name="Adriaenssens E.M."/>
            <person name="Foster-Nyarko E."/>
            <person name="Jarju S."/>
            <person name="Secka A."/>
            <person name="Antonio M."/>
            <person name="Oren A."/>
            <person name="Chaudhuri R.R."/>
            <person name="La Ragione R."/>
            <person name="Hildebrand F."/>
            <person name="Pallen M.J."/>
        </authorList>
    </citation>
    <scope>NUCLEOTIDE SEQUENCE</scope>
    <source>
        <strain evidence="12">ChiGjej1B1-1692</strain>
    </source>
</reference>
<dbReference type="Pfam" id="PF02518">
    <property type="entry name" value="HATPase_c"/>
    <property type="match status" value="1"/>
</dbReference>
<dbReference type="PANTHER" id="PTHR45453:SF2">
    <property type="entry name" value="HISTIDINE KINASE"/>
    <property type="match status" value="1"/>
</dbReference>
<gene>
    <name evidence="12" type="ORF">H9757_09135</name>
</gene>
<dbReference type="Proteomes" id="UP000823894">
    <property type="component" value="Unassembled WGS sequence"/>
</dbReference>
<comment type="subcellular location">
    <subcellularLocation>
        <location evidence="2">Cell membrane</location>
        <topology evidence="2">Multi-pass membrane protein</topology>
    </subcellularLocation>
</comment>
<proteinExistence type="predicted"/>
<evidence type="ECO:0000256" key="6">
    <source>
        <dbReference type="ARBA" id="ARBA00022692"/>
    </source>
</evidence>
<evidence type="ECO:0000256" key="8">
    <source>
        <dbReference type="ARBA" id="ARBA00022989"/>
    </source>
</evidence>
<dbReference type="PRINTS" id="PR00344">
    <property type="entry name" value="BCTRLSENSOR"/>
</dbReference>
<feature type="domain" description="Histidine kinase" evidence="11">
    <location>
        <begin position="75"/>
        <end position="277"/>
    </location>
</feature>
<comment type="catalytic activity">
    <reaction evidence="1">
        <text>ATP + protein L-histidine = ADP + protein N-phospho-L-histidine.</text>
        <dbReference type="EC" id="2.7.13.3"/>
    </reaction>
</comment>
<evidence type="ECO:0000256" key="3">
    <source>
        <dbReference type="ARBA" id="ARBA00012438"/>
    </source>
</evidence>
<keyword evidence="4" id="KW-1003">Cell membrane</keyword>
<dbReference type="InterPro" id="IPR003594">
    <property type="entry name" value="HATPase_dom"/>
</dbReference>
<name>A0A9D2NVH2_9FIRM</name>
<evidence type="ECO:0000256" key="9">
    <source>
        <dbReference type="ARBA" id="ARBA00023012"/>
    </source>
</evidence>
<evidence type="ECO:0000256" key="4">
    <source>
        <dbReference type="ARBA" id="ARBA00022475"/>
    </source>
</evidence>
<evidence type="ECO:0000256" key="1">
    <source>
        <dbReference type="ARBA" id="ARBA00000085"/>
    </source>
</evidence>